<dbReference type="OrthoDB" id="5975497at2"/>
<organism evidence="1 2">
    <name type="scientific">Aequorivita antarctica</name>
    <dbReference type="NCBI Taxonomy" id="153266"/>
    <lineage>
        <taxon>Bacteria</taxon>
        <taxon>Pseudomonadati</taxon>
        <taxon>Bacteroidota</taxon>
        <taxon>Flavobacteriia</taxon>
        <taxon>Flavobacteriales</taxon>
        <taxon>Flavobacteriaceae</taxon>
        <taxon>Aequorivita</taxon>
    </lineage>
</organism>
<dbReference type="Proteomes" id="UP000321497">
    <property type="component" value="Unassembled WGS sequence"/>
</dbReference>
<evidence type="ECO:0000313" key="1">
    <source>
        <dbReference type="EMBL" id="TXD74965.1"/>
    </source>
</evidence>
<accession>A0A5C6Z491</accession>
<dbReference type="SUPFAM" id="SSF50630">
    <property type="entry name" value="Acid proteases"/>
    <property type="match status" value="1"/>
</dbReference>
<dbReference type="InterPro" id="IPR034122">
    <property type="entry name" value="Retropepsin-like_bacterial"/>
</dbReference>
<dbReference type="RefSeq" id="WP_111842809.1">
    <property type="nucleotide sequence ID" value="NZ_UEGI01000001.1"/>
</dbReference>
<proteinExistence type="predicted"/>
<dbReference type="CDD" id="cd05483">
    <property type="entry name" value="retropepsin_like_bacteria"/>
    <property type="match status" value="1"/>
</dbReference>
<dbReference type="GO" id="GO:0008233">
    <property type="term" value="F:peptidase activity"/>
    <property type="evidence" value="ECO:0007669"/>
    <property type="project" value="UniProtKB-KW"/>
</dbReference>
<dbReference type="EMBL" id="VORT01000001">
    <property type="protein sequence ID" value="TXD74965.1"/>
    <property type="molecule type" value="Genomic_DNA"/>
</dbReference>
<reference evidence="1 2" key="1">
    <citation type="submission" date="2019-08" db="EMBL/GenBank/DDBJ databases">
        <title>Genome of Aequorivita antarctica SW49 (type strain).</title>
        <authorList>
            <person name="Bowman J.P."/>
        </authorList>
    </citation>
    <scope>NUCLEOTIDE SEQUENCE [LARGE SCALE GENOMIC DNA]</scope>
    <source>
        <strain evidence="1 2">SW49</strain>
    </source>
</reference>
<dbReference type="Gene3D" id="2.40.70.10">
    <property type="entry name" value="Acid Proteases"/>
    <property type="match status" value="1"/>
</dbReference>
<protein>
    <submittedName>
        <fullName evidence="1">Acid protease</fullName>
    </submittedName>
</protein>
<name>A0A5C6Z491_9FLAO</name>
<keyword evidence="2" id="KW-1185">Reference proteome</keyword>
<keyword evidence="1" id="KW-0645">Protease</keyword>
<dbReference type="InterPro" id="IPR021109">
    <property type="entry name" value="Peptidase_aspartic_dom_sf"/>
</dbReference>
<evidence type="ECO:0000313" key="2">
    <source>
        <dbReference type="Proteomes" id="UP000321497"/>
    </source>
</evidence>
<comment type="caution">
    <text evidence="1">The sequence shown here is derived from an EMBL/GenBank/DDBJ whole genome shotgun (WGS) entry which is preliminary data.</text>
</comment>
<dbReference type="Pfam" id="PF13650">
    <property type="entry name" value="Asp_protease_2"/>
    <property type="match status" value="1"/>
</dbReference>
<dbReference type="GO" id="GO:0006508">
    <property type="term" value="P:proteolysis"/>
    <property type="evidence" value="ECO:0007669"/>
    <property type="project" value="UniProtKB-KW"/>
</dbReference>
<keyword evidence="1" id="KW-0378">Hydrolase</keyword>
<gene>
    <name evidence="1" type="ORF">ESU54_01880</name>
</gene>
<sequence>MQLREFLEEQGFYRIPMKMLATGHYLFSAKINGILGDFILDTGASTSCIGFSESTHFLLISEKSIIKAAGAGAINMETMLSRKNEFRIKNWGIKNMDIVLFDLSHVNEALSQVDEGPVHGIIGADFLKQHRAVIDYGRNCFYVK</sequence>
<dbReference type="AlphaFoldDB" id="A0A5C6Z491"/>